<accession>A0AAE8N6S2</accession>
<evidence type="ECO:0000256" key="3">
    <source>
        <dbReference type="ARBA" id="ARBA00022692"/>
    </source>
</evidence>
<feature type="transmembrane region" description="Helical" evidence="7">
    <location>
        <begin position="330"/>
        <end position="352"/>
    </location>
</feature>
<keyword evidence="5 7" id="KW-0472">Membrane</keyword>
<evidence type="ECO:0000256" key="5">
    <source>
        <dbReference type="ARBA" id="ARBA00023136"/>
    </source>
</evidence>
<keyword evidence="3 7" id="KW-0812">Transmembrane</keyword>
<comment type="caution">
    <text evidence="8">The sequence shown here is derived from an EMBL/GenBank/DDBJ whole genome shotgun (WGS) entry which is preliminary data.</text>
</comment>
<evidence type="ECO:0000256" key="1">
    <source>
        <dbReference type="ARBA" id="ARBA00004141"/>
    </source>
</evidence>
<evidence type="ECO:0000313" key="8">
    <source>
        <dbReference type="EMBL" id="SPO06348.1"/>
    </source>
</evidence>
<feature type="transmembrane region" description="Helical" evidence="7">
    <location>
        <begin position="385"/>
        <end position="409"/>
    </location>
</feature>
<feature type="transmembrane region" description="Helical" evidence="7">
    <location>
        <begin position="166"/>
        <end position="186"/>
    </location>
</feature>
<dbReference type="InterPro" id="IPR011701">
    <property type="entry name" value="MFS"/>
</dbReference>
<feature type="transmembrane region" description="Helical" evidence="7">
    <location>
        <begin position="198"/>
        <end position="218"/>
    </location>
</feature>
<dbReference type="SUPFAM" id="SSF103473">
    <property type="entry name" value="MFS general substrate transporter"/>
    <property type="match status" value="1"/>
</dbReference>
<evidence type="ECO:0000256" key="7">
    <source>
        <dbReference type="SAM" id="Phobius"/>
    </source>
</evidence>
<feature type="transmembrane region" description="Helical" evidence="7">
    <location>
        <begin position="66"/>
        <end position="83"/>
    </location>
</feature>
<evidence type="ECO:0000313" key="9">
    <source>
        <dbReference type="Proteomes" id="UP001187682"/>
    </source>
</evidence>
<feature type="region of interest" description="Disordered" evidence="6">
    <location>
        <begin position="1"/>
        <end position="36"/>
    </location>
</feature>
<reference evidence="8" key="1">
    <citation type="submission" date="2018-03" db="EMBL/GenBank/DDBJ databases">
        <authorList>
            <person name="Guldener U."/>
        </authorList>
    </citation>
    <scope>NUCLEOTIDE SEQUENCE</scope>
</reference>
<dbReference type="Gene3D" id="1.20.1250.20">
    <property type="entry name" value="MFS general substrate transporter like domains"/>
    <property type="match status" value="1"/>
</dbReference>
<keyword evidence="4 7" id="KW-1133">Transmembrane helix</keyword>
<dbReference type="Pfam" id="PF07690">
    <property type="entry name" value="MFS_1"/>
    <property type="match status" value="1"/>
</dbReference>
<evidence type="ECO:0000256" key="2">
    <source>
        <dbReference type="ARBA" id="ARBA00022448"/>
    </source>
</evidence>
<feature type="transmembrane region" description="Helical" evidence="7">
    <location>
        <begin position="359"/>
        <end position="379"/>
    </location>
</feature>
<dbReference type="EMBL" id="ONZQ02000015">
    <property type="protein sequence ID" value="SPO06348.1"/>
    <property type="molecule type" value="Genomic_DNA"/>
</dbReference>
<dbReference type="InterPro" id="IPR036259">
    <property type="entry name" value="MFS_trans_sf"/>
</dbReference>
<keyword evidence="9" id="KW-1185">Reference proteome</keyword>
<feature type="transmembrane region" description="Helical" evidence="7">
    <location>
        <begin position="134"/>
        <end position="154"/>
    </location>
</feature>
<gene>
    <name evidence="8" type="ORF">DNG_09037</name>
</gene>
<organism evidence="8 9">
    <name type="scientific">Cephalotrichum gorgonifer</name>
    <dbReference type="NCBI Taxonomy" id="2041049"/>
    <lineage>
        <taxon>Eukaryota</taxon>
        <taxon>Fungi</taxon>
        <taxon>Dikarya</taxon>
        <taxon>Ascomycota</taxon>
        <taxon>Pezizomycotina</taxon>
        <taxon>Sordariomycetes</taxon>
        <taxon>Hypocreomycetidae</taxon>
        <taxon>Microascales</taxon>
        <taxon>Microascaceae</taxon>
        <taxon>Cephalotrichum</taxon>
    </lineage>
</organism>
<name>A0AAE8N6S2_9PEZI</name>
<protein>
    <submittedName>
        <fullName evidence="8">Probable permease of the major facilitator superfamily</fullName>
    </submittedName>
</protein>
<dbReference type="AlphaFoldDB" id="A0AAE8N6S2"/>
<feature type="transmembrane region" description="Helical" evidence="7">
    <location>
        <begin position="230"/>
        <end position="247"/>
    </location>
</feature>
<dbReference type="Proteomes" id="UP001187682">
    <property type="component" value="Unassembled WGS sequence"/>
</dbReference>
<evidence type="ECO:0000256" key="4">
    <source>
        <dbReference type="ARBA" id="ARBA00022989"/>
    </source>
</evidence>
<feature type="transmembrane region" description="Helical" evidence="7">
    <location>
        <begin position="452"/>
        <end position="474"/>
    </location>
</feature>
<dbReference type="PANTHER" id="PTHR43791">
    <property type="entry name" value="PERMEASE-RELATED"/>
    <property type="match status" value="1"/>
</dbReference>
<feature type="transmembrane region" description="Helical" evidence="7">
    <location>
        <begin position="421"/>
        <end position="440"/>
    </location>
</feature>
<dbReference type="GO" id="GO:0022857">
    <property type="term" value="F:transmembrane transporter activity"/>
    <property type="evidence" value="ECO:0007669"/>
    <property type="project" value="InterPro"/>
</dbReference>
<dbReference type="GO" id="GO:0016020">
    <property type="term" value="C:membrane"/>
    <property type="evidence" value="ECO:0007669"/>
    <property type="project" value="UniProtKB-SubCell"/>
</dbReference>
<evidence type="ECO:0000256" key="6">
    <source>
        <dbReference type="SAM" id="MobiDB-lite"/>
    </source>
</evidence>
<sequence length="529" mass="59291">MDAAAETPRKLSGPSSSTDTEPEPAPANVAPPKLPDRYADESYKLFSQVQVEPPSEKEAKRIRDKCVRWVLPFLCVGYHLMYVDKQTLGSSAILGILEDAHLNANQYNWLSSIFYLGYLVAELPQNLALQRFPVGRWLSINLIVWGTILLLHIPCNSFASLFVVRFFLGVAEASIVPAFLLILSMFFTYDEQAVMMPIMWAVGNSSPITSGLLSYGVLWIDTGSFSPWKWFMGVLTVLFGAAVLFFFPDSPITAHFLTKEERAQAVLRIASNHSGIEQKRFKRSQFIEALKDPKTWLFFFHAWSQEMANGLTNQYSLIIKSFGFTTLQTTLLGCVNGITALISLGTAALILWKTKNSRAWLSAAAYIPPIISCILLITLPWSNRWGLLVAIWIRATGGIPYSVVMIWAANCSAGHTKKTTVIALYHVGYGLGNILSPQLFQPQYKPRYIVTWSVILGVACILPLCIVLYLRWYLVAENKRRDALAQKGLINEVGIVEHVDETGARTEHEVDARQLDLTDRENLAFRYVL</sequence>
<dbReference type="PANTHER" id="PTHR43791:SF63">
    <property type="entry name" value="HIGH AFFINITY CYSTEINE TRANSPORTER"/>
    <property type="match status" value="1"/>
</dbReference>
<proteinExistence type="predicted"/>
<keyword evidence="2" id="KW-0813">Transport</keyword>
<comment type="subcellular location">
    <subcellularLocation>
        <location evidence="1">Membrane</location>
        <topology evidence="1">Multi-pass membrane protein</topology>
    </subcellularLocation>
</comment>